<dbReference type="SUPFAM" id="SSF50978">
    <property type="entry name" value="WD40 repeat-like"/>
    <property type="match status" value="1"/>
</dbReference>
<keyword evidence="2" id="KW-0677">Repeat</keyword>
<proteinExistence type="inferred from homology"/>
<comment type="similarity">
    <text evidence="3">Belongs to the WD repeat CIA1 family.</text>
</comment>
<dbReference type="EMBL" id="KN831812">
    <property type="protein sequence ID" value="KIM35896.1"/>
    <property type="molecule type" value="Genomic_DNA"/>
</dbReference>
<dbReference type="InterPro" id="IPR020472">
    <property type="entry name" value="WD40_PAC1"/>
</dbReference>
<dbReference type="PROSITE" id="PS50082">
    <property type="entry name" value="WD_REPEATS_2"/>
    <property type="match status" value="4"/>
</dbReference>
<protein>
    <recommendedName>
        <fullName evidence="3">Probable cytosolic iron-sulfur protein assembly protein 1</fullName>
    </recommendedName>
</protein>
<evidence type="ECO:0000313" key="7">
    <source>
        <dbReference type="Proteomes" id="UP000053424"/>
    </source>
</evidence>
<reference evidence="7" key="2">
    <citation type="submission" date="2015-01" db="EMBL/GenBank/DDBJ databases">
        <title>Evolutionary Origins and Diversification of the Mycorrhizal Mutualists.</title>
        <authorList>
            <consortium name="DOE Joint Genome Institute"/>
            <consortium name="Mycorrhizal Genomics Consortium"/>
            <person name="Kohler A."/>
            <person name="Kuo A."/>
            <person name="Nagy L.G."/>
            <person name="Floudas D."/>
            <person name="Copeland A."/>
            <person name="Barry K.W."/>
            <person name="Cichocki N."/>
            <person name="Veneault-Fourrey C."/>
            <person name="LaButti K."/>
            <person name="Lindquist E.A."/>
            <person name="Lipzen A."/>
            <person name="Lundell T."/>
            <person name="Morin E."/>
            <person name="Murat C."/>
            <person name="Riley R."/>
            <person name="Ohm R."/>
            <person name="Sun H."/>
            <person name="Tunlid A."/>
            <person name="Henrissat B."/>
            <person name="Grigoriev I.V."/>
            <person name="Hibbett D.S."/>
            <person name="Martin F."/>
        </authorList>
    </citation>
    <scope>NUCLEOTIDE SEQUENCE [LARGE SCALE GENOMIC DNA]</scope>
    <source>
        <strain evidence="7">h7</strain>
    </source>
</reference>
<dbReference type="InterPro" id="IPR015943">
    <property type="entry name" value="WD40/YVTN_repeat-like_dom_sf"/>
</dbReference>
<evidence type="ECO:0000256" key="5">
    <source>
        <dbReference type="SAM" id="MobiDB-lite"/>
    </source>
</evidence>
<dbReference type="HAMAP" id="MF_03037">
    <property type="entry name" value="ciao1"/>
    <property type="match status" value="1"/>
</dbReference>
<dbReference type="InterPro" id="IPR001680">
    <property type="entry name" value="WD40_rpt"/>
</dbReference>
<dbReference type="CDD" id="cd00200">
    <property type="entry name" value="WD40"/>
    <property type="match status" value="1"/>
</dbReference>
<keyword evidence="7" id="KW-1185">Reference proteome</keyword>
<feature type="region of interest" description="Disordered" evidence="5">
    <location>
        <begin position="105"/>
        <end position="145"/>
    </location>
</feature>
<keyword evidence="1 4" id="KW-0853">WD repeat</keyword>
<evidence type="ECO:0000256" key="3">
    <source>
        <dbReference type="HAMAP-Rule" id="MF_03037"/>
    </source>
</evidence>
<name>A0A0C3BWX1_HEBCY</name>
<dbReference type="STRING" id="686832.A0A0C3BWX1"/>
<dbReference type="InterPro" id="IPR019775">
    <property type="entry name" value="WD40_repeat_CS"/>
</dbReference>
<evidence type="ECO:0000256" key="2">
    <source>
        <dbReference type="ARBA" id="ARBA00022737"/>
    </source>
</evidence>
<evidence type="ECO:0000256" key="4">
    <source>
        <dbReference type="PROSITE-ProRule" id="PRU00221"/>
    </source>
</evidence>
<dbReference type="GO" id="GO:0097361">
    <property type="term" value="C:cytosolic [4Fe-4S] assembly targeting complex"/>
    <property type="evidence" value="ECO:0007669"/>
    <property type="project" value="InterPro"/>
</dbReference>
<dbReference type="GO" id="GO:0016226">
    <property type="term" value="P:iron-sulfur cluster assembly"/>
    <property type="evidence" value="ECO:0007669"/>
    <property type="project" value="UniProtKB-UniRule"/>
</dbReference>
<accession>A0A0C3BWX1</accession>
<dbReference type="HOGENOM" id="CLU_000288_57_8_1"/>
<organism evidence="6 7">
    <name type="scientific">Hebeloma cylindrosporum</name>
    <dbReference type="NCBI Taxonomy" id="76867"/>
    <lineage>
        <taxon>Eukaryota</taxon>
        <taxon>Fungi</taxon>
        <taxon>Dikarya</taxon>
        <taxon>Basidiomycota</taxon>
        <taxon>Agaricomycotina</taxon>
        <taxon>Agaricomycetes</taxon>
        <taxon>Agaricomycetidae</taxon>
        <taxon>Agaricales</taxon>
        <taxon>Agaricineae</taxon>
        <taxon>Hymenogastraceae</taxon>
        <taxon>Hebeloma</taxon>
    </lineage>
</organism>
<dbReference type="Pfam" id="PF00400">
    <property type="entry name" value="WD40"/>
    <property type="match status" value="7"/>
</dbReference>
<sequence length="438" mass="47988">MDDLSHKITPITHLQGHTDRAWHIAWNPTKPLLASCSADKTVRVYAYSTSPPSPSTSTSTTYKFTLLSNIPTGHAKTVRAVAWAPSGQTLATASFDSNIGIWEREGTGEKPHTHTHTHGEGCAHGEHAHALDGGDAEDDEGGDFAGSEWEWECVSTLEGHETECKSVAYSASGTLLASCSRDKTVWIWEVHPDGDFETISVLMEHTQDVKCVAWHPTEEILASASYDDTIKLYIDDPSDDWFSFATLTGHESTVWGLAWSPAFPKSKSNQTSNSSLMPISIENPGRSHSYLASCSQDCTVRVWQRTAQHKWECALVLRGHERSIYSVSWGRGVRRPSSEVEVDVEGKREREKGYLGWLASAGGDGSVLIWELWETPSTNPTPTLNHKLIARLDSAHGVHDINAVAWCPRSGHEDLLATTADDGGVKVWQVVPAVALPT</sequence>
<comment type="function">
    <text evidence="3">Essential component of the cytosolic iron-sulfur (Fe/S) protein assembly machinery. Required for the maturation of extramitochondrial Fe/S proteins.</text>
</comment>
<dbReference type="SMART" id="SM00320">
    <property type="entry name" value="WD40"/>
    <property type="match status" value="7"/>
</dbReference>
<feature type="compositionally biased region" description="Basic and acidic residues" evidence="5">
    <location>
        <begin position="105"/>
        <end position="132"/>
    </location>
</feature>
<dbReference type="Proteomes" id="UP000053424">
    <property type="component" value="Unassembled WGS sequence"/>
</dbReference>
<evidence type="ECO:0000256" key="1">
    <source>
        <dbReference type="ARBA" id="ARBA00022574"/>
    </source>
</evidence>
<dbReference type="AlphaFoldDB" id="A0A0C3BWX1"/>
<gene>
    <name evidence="3" type="primary">CIA1</name>
    <name evidence="6" type="ORF">M413DRAFT_449522</name>
</gene>
<feature type="repeat" description="WD" evidence="4">
    <location>
        <begin position="157"/>
        <end position="190"/>
    </location>
</feature>
<evidence type="ECO:0000313" key="6">
    <source>
        <dbReference type="EMBL" id="KIM35896.1"/>
    </source>
</evidence>
<reference evidence="6 7" key="1">
    <citation type="submission" date="2014-04" db="EMBL/GenBank/DDBJ databases">
        <authorList>
            <consortium name="DOE Joint Genome Institute"/>
            <person name="Kuo A."/>
            <person name="Gay G."/>
            <person name="Dore J."/>
            <person name="Kohler A."/>
            <person name="Nagy L.G."/>
            <person name="Floudas D."/>
            <person name="Copeland A."/>
            <person name="Barry K.W."/>
            <person name="Cichocki N."/>
            <person name="Veneault-Fourrey C."/>
            <person name="LaButti K."/>
            <person name="Lindquist E.A."/>
            <person name="Lipzen A."/>
            <person name="Lundell T."/>
            <person name="Morin E."/>
            <person name="Murat C."/>
            <person name="Sun H."/>
            <person name="Tunlid A."/>
            <person name="Henrissat B."/>
            <person name="Grigoriev I.V."/>
            <person name="Hibbett D.S."/>
            <person name="Martin F."/>
            <person name="Nordberg H.P."/>
            <person name="Cantor M.N."/>
            <person name="Hua S.X."/>
        </authorList>
    </citation>
    <scope>NUCLEOTIDE SEQUENCE [LARGE SCALE GENOMIC DNA]</scope>
    <source>
        <strain evidence="7">h7</strain>
    </source>
</reference>
<dbReference type="PROSITE" id="PS00678">
    <property type="entry name" value="WD_REPEATS_1"/>
    <property type="match status" value="1"/>
</dbReference>
<dbReference type="OrthoDB" id="284782at2759"/>
<feature type="repeat" description="WD" evidence="4">
    <location>
        <begin position="71"/>
        <end position="103"/>
    </location>
</feature>
<dbReference type="PRINTS" id="PR00320">
    <property type="entry name" value="GPROTEINBRPT"/>
</dbReference>
<dbReference type="InterPro" id="IPR028608">
    <property type="entry name" value="CIAO1/Cia1"/>
</dbReference>
<feature type="repeat" description="WD" evidence="4">
    <location>
        <begin position="14"/>
        <end position="55"/>
    </location>
</feature>
<dbReference type="PROSITE" id="PS50294">
    <property type="entry name" value="WD_REPEATS_REGION"/>
    <property type="match status" value="4"/>
</dbReference>
<feature type="repeat" description="WD" evidence="4">
    <location>
        <begin position="202"/>
        <end position="233"/>
    </location>
</feature>
<dbReference type="InterPro" id="IPR036322">
    <property type="entry name" value="WD40_repeat_dom_sf"/>
</dbReference>
<dbReference type="PANTHER" id="PTHR19920:SF0">
    <property type="entry name" value="CYTOSOLIC IRON-SULFUR PROTEIN ASSEMBLY PROTEIN CIAO1-RELATED"/>
    <property type="match status" value="1"/>
</dbReference>
<dbReference type="Gene3D" id="2.130.10.10">
    <property type="entry name" value="YVTN repeat-like/Quinoprotein amine dehydrogenase"/>
    <property type="match status" value="1"/>
</dbReference>
<dbReference type="PANTHER" id="PTHR19920">
    <property type="entry name" value="WD40 PROTEIN CIAO1"/>
    <property type="match status" value="1"/>
</dbReference>